<dbReference type="SUPFAM" id="SSF52151">
    <property type="entry name" value="FabD/lysophospholipase-like"/>
    <property type="match status" value="1"/>
</dbReference>
<proteinExistence type="inferred from homology"/>
<dbReference type="SMART" id="SM00022">
    <property type="entry name" value="PLAc"/>
    <property type="match status" value="1"/>
</dbReference>
<comment type="catalytic activity">
    <reaction evidence="9">
        <text>a 1-acyl-sn-glycero-3-phosphocholine + H2O = sn-glycerol 3-phosphocholine + a fatty acid + H(+)</text>
        <dbReference type="Rhea" id="RHEA:15177"/>
        <dbReference type="ChEBI" id="CHEBI:15377"/>
        <dbReference type="ChEBI" id="CHEBI:15378"/>
        <dbReference type="ChEBI" id="CHEBI:16870"/>
        <dbReference type="ChEBI" id="CHEBI:28868"/>
        <dbReference type="ChEBI" id="CHEBI:58168"/>
        <dbReference type="EC" id="3.1.1.5"/>
    </reaction>
</comment>
<evidence type="ECO:0000259" key="10">
    <source>
        <dbReference type="PROSITE" id="PS51210"/>
    </source>
</evidence>
<evidence type="ECO:0000256" key="9">
    <source>
        <dbReference type="RuleBase" id="RU362103"/>
    </source>
</evidence>
<evidence type="ECO:0000256" key="6">
    <source>
        <dbReference type="ARBA" id="ARBA00023098"/>
    </source>
</evidence>
<evidence type="ECO:0000256" key="8">
    <source>
        <dbReference type="PROSITE-ProRule" id="PRU00555"/>
    </source>
</evidence>
<protein>
    <recommendedName>
        <fullName evidence="2 9">Lysophospholipase</fullName>
        <ecNumber evidence="2 9">3.1.1.5</ecNumber>
    </recommendedName>
</protein>
<dbReference type="PROSITE" id="PS51210">
    <property type="entry name" value="PLA2C"/>
    <property type="match status" value="1"/>
</dbReference>
<dbReference type="EMBL" id="JAJVDC020000048">
    <property type="protein sequence ID" value="KAL1630313.1"/>
    <property type="molecule type" value="Genomic_DNA"/>
</dbReference>
<feature type="domain" description="PLA2c" evidence="10">
    <location>
        <begin position="29"/>
        <end position="532"/>
    </location>
</feature>
<dbReference type="Gene3D" id="3.40.1090.10">
    <property type="entry name" value="Cytosolic phospholipase A2 catalytic domain"/>
    <property type="match status" value="1"/>
</dbReference>
<evidence type="ECO:0000256" key="2">
    <source>
        <dbReference type="ARBA" id="ARBA00013274"/>
    </source>
</evidence>
<dbReference type="PANTHER" id="PTHR10728:SF33">
    <property type="entry name" value="LYSOPHOSPHOLIPASE 1-RELATED"/>
    <property type="match status" value="1"/>
</dbReference>
<evidence type="ECO:0000256" key="4">
    <source>
        <dbReference type="ARBA" id="ARBA00022801"/>
    </source>
</evidence>
<keyword evidence="3 9" id="KW-0732">Signal</keyword>
<gene>
    <name evidence="11" type="ORF">SLS56_004985</name>
</gene>
<comment type="similarity">
    <text evidence="1 9">Belongs to the lysophospholipase family.</text>
</comment>
<dbReference type="InterPro" id="IPR016035">
    <property type="entry name" value="Acyl_Trfase/lysoPLipase"/>
</dbReference>
<keyword evidence="7" id="KW-0325">Glycoprotein</keyword>
<feature type="signal peptide" evidence="9">
    <location>
        <begin position="1"/>
        <end position="28"/>
    </location>
</feature>
<evidence type="ECO:0000313" key="12">
    <source>
        <dbReference type="Proteomes" id="UP001521116"/>
    </source>
</evidence>
<dbReference type="InterPro" id="IPR002642">
    <property type="entry name" value="LysoPLipase_cat_dom"/>
</dbReference>
<keyword evidence="4 8" id="KW-0378">Hydrolase</keyword>
<dbReference type="EC" id="3.1.1.5" evidence="2 9"/>
<evidence type="ECO:0000313" key="11">
    <source>
        <dbReference type="EMBL" id="KAL1630313.1"/>
    </source>
</evidence>
<keyword evidence="5 8" id="KW-0442">Lipid degradation</keyword>
<evidence type="ECO:0000256" key="1">
    <source>
        <dbReference type="ARBA" id="ARBA00008780"/>
    </source>
</evidence>
<feature type="chain" id="PRO_5044962563" description="Lysophospholipase" evidence="9">
    <location>
        <begin position="29"/>
        <end position="532"/>
    </location>
</feature>
<comment type="caution">
    <text evidence="11">The sequence shown here is derived from an EMBL/GenBank/DDBJ whole genome shotgun (WGS) entry which is preliminary data.</text>
</comment>
<sequence length="532" mass="55873">MASLNHLGAAALFISSALAASAYGPVDATCPATAVVRASADGVNSDEAAYVAARKPIAQEALLAWLTKIDPAYAALDSSSLPTLGLTTSGGGYRSMLTGGGVVQGLDKRDSNVSTSGLYQAFTYQAGLSGGSWLLSSLAGNDWPTVSSLRDGLWSAGLQETLFLSDTSDGSIDIVADLAAKAAAGFDVTLTDPWGRSISNQLLYGDDGGVNKTLSGVTANSQYASAAVPFPIITALGVETWEGQCDPERNATQYEFTPYEFGSWDSGVAAFTPTKYLGSSYSAGATTTDGCVTGFDNLGFIFGTSSSLFNSVCVPLYVNQTELGVYLSEFVLKLHELATQDLFAMYPNPFYENPSSSLVSAQENLHLVDGGLSDQNNPIWPLLHRADLDVLFVNDNSADTADNWPNGTEIYNTWTQAQAQGLADRMPAIPDVATFVAEGLNQRPAFFGCNATDALTIVYVPNYNFTYDSNVATLKLQYTPTETSGMIANGVQVASQGGDAQWGACLACGIMAKSGAALPDGCAACLEEYCYN</sequence>
<reference evidence="11 12" key="1">
    <citation type="submission" date="2024-02" db="EMBL/GenBank/DDBJ databases">
        <title>De novo assembly and annotation of 12 fungi associated with fruit tree decline syndrome in Ontario, Canada.</title>
        <authorList>
            <person name="Sulman M."/>
            <person name="Ellouze W."/>
            <person name="Ilyukhin E."/>
        </authorList>
    </citation>
    <scope>NUCLEOTIDE SEQUENCE [LARGE SCALE GENOMIC DNA]</scope>
    <source>
        <strain evidence="11 12">M1-105</strain>
    </source>
</reference>
<keyword evidence="12" id="KW-1185">Reference proteome</keyword>
<organism evidence="11 12">
    <name type="scientific">Neofusicoccum ribis</name>
    <dbReference type="NCBI Taxonomy" id="45134"/>
    <lineage>
        <taxon>Eukaryota</taxon>
        <taxon>Fungi</taxon>
        <taxon>Dikarya</taxon>
        <taxon>Ascomycota</taxon>
        <taxon>Pezizomycotina</taxon>
        <taxon>Dothideomycetes</taxon>
        <taxon>Dothideomycetes incertae sedis</taxon>
        <taxon>Botryosphaeriales</taxon>
        <taxon>Botryosphaeriaceae</taxon>
        <taxon>Neofusicoccum</taxon>
    </lineage>
</organism>
<accession>A0ABR3SVF2</accession>
<dbReference type="Proteomes" id="UP001521116">
    <property type="component" value="Unassembled WGS sequence"/>
</dbReference>
<evidence type="ECO:0000256" key="5">
    <source>
        <dbReference type="ARBA" id="ARBA00022963"/>
    </source>
</evidence>
<evidence type="ECO:0000256" key="3">
    <source>
        <dbReference type="ARBA" id="ARBA00022729"/>
    </source>
</evidence>
<dbReference type="PANTHER" id="PTHR10728">
    <property type="entry name" value="CYTOSOLIC PHOSPHOLIPASE A2"/>
    <property type="match status" value="1"/>
</dbReference>
<keyword evidence="6 8" id="KW-0443">Lipid metabolism</keyword>
<name>A0ABR3SVF2_9PEZI</name>
<evidence type="ECO:0000256" key="7">
    <source>
        <dbReference type="ARBA" id="ARBA00023180"/>
    </source>
</evidence>
<dbReference type="Pfam" id="PF01735">
    <property type="entry name" value="PLA2_B"/>
    <property type="match status" value="1"/>
</dbReference>